<evidence type="ECO:0000256" key="2">
    <source>
        <dbReference type="ARBA" id="ARBA00023015"/>
    </source>
</evidence>
<proteinExistence type="predicted"/>
<accession>A0AAV7V9G7</accession>
<organism evidence="9 10">
    <name type="scientific">Pleurodeles waltl</name>
    <name type="common">Iberian ribbed newt</name>
    <dbReference type="NCBI Taxonomy" id="8319"/>
    <lineage>
        <taxon>Eukaryota</taxon>
        <taxon>Metazoa</taxon>
        <taxon>Chordata</taxon>
        <taxon>Craniata</taxon>
        <taxon>Vertebrata</taxon>
        <taxon>Euteleostomi</taxon>
        <taxon>Amphibia</taxon>
        <taxon>Batrachia</taxon>
        <taxon>Caudata</taxon>
        <taxon>Salamandroidea</taxon>
        <taxon>Salamandridae</taxon>
        <taxon>Pleurodelinae</taxon>
        <taxon>Pleurodeles</taxon>
    </lineage>
</organism>
<evidence type="ECO:0000313" key="10">
    <source>
        <dbReference type="Proteomes" id="UP001066276"/>
    </source>
</evidence>
<gene>
    <name evidence="9" type="ORF">NDU88_002057</name>
</gene>
<evidence type="ECO:0000256" key="4">
    <source>
        <dbReference type="ARBA" id="ARBA00023163"/>
    </source>
</evidence>
<keyword evidence="4" id="KW-0804">Transcription</keyword>
<evidence type="ECO:0000256" key="7">
    <source>
        <dbReference type="SAM" id="MobiDB-lite"/>
    </source>
</evidence>
<reference evidence="9" key="1">
    <citation type="journal article" date="2022" name="bioRxiv">
        <title>Sequencing and chromosome-scale assembly of the giantPleurodeles waltlgenome.</title>
        <authorList>
            <person name="Brown T."/>
            <person name="Elewa A."/>
            <person name="Iarovenko S."/>
            <person name="Subramanian E."/>
            <person name="Araus A.J."/>
            <person name="Petzold A."/>
            <person name="Susuki M."/>
            <person name="Suzuki K.-i.T."/>
            <person name="Hayashi T."/>
            <person name="Toyoda A."/>
            <person name="Oliveira C."/>
            <person name="Osipova E."/>
            <person name="Leigh N.D."/>
            <person name="Simon A."/>
            <person name="Yun M.H."/>
        </authorList>
    </citation>
    <scope>NUCLEOTIDE SEQUENCE</scope>
    <source>
        <strain evidence="9">20211129_DDA</strain>
        <tissue evidence="9">Liver</tissue>
    </source>
</reference>
<keyword evidence="10" id="KW-1185">Reference proteome</keyword>
<feature type="region of interest" description="Disordered" evidence="7">
    <location>
        <begin position="53"/>
        <end position="83"/>
    </location>
</feature>
<dbReference type="PROSITE" id="PS50118">
    <property type="entry name" value="HMG_BOX_2"/>
    <property type="match status" value="1"/>
</dbReference>
<dbReference type="SUPFAM" id="SSF47095">
    <property type="entry name" value="HMG-box"/>
    <property type="match status" value="1"/>
</dbReference>
<dbReference type="PANTHER" id="PTHR10270">
    <property type="entry name" value="SOX TRANSCRIPTION FACTOR"/>
    <property type="match status" value="1"/>
</dbReference>
<dbReference type="GO" id="GO:0001228">
    <property type="term" value="F:DNA-binding transcription activator activity, RNA polymerase II-specific"/>
    <property type="evidence" value="ECO:0007669"/>
    <property type="project" value="TreeGrafter"/>
</dbReference>
<comment type="subcellular location">
    <subcellularLocation>
        <location evidence="1">Nucleus</location>
    </subcellularLocation>
</comment>
<dbReference type="GO" id="GO:0005634">
    <property type="term" value="C:nucleus"/>
    <property type="evidence" value="ECO:0007669"/>
    <property type="project" value="UniProtKB-SubCell"/>
</dbReference>
<dbReference type="InterPro" id="IPR022097">
    <property type="entry name" value="SOX_fam"/>
</dbReference>
<protein>
    <recommendedName>
        <fullName evidence="8">HMG box domain-containing protein</fullName>
    </recommendedName>
</protein>
<dbReference type="FunFam" id="1.10.30.10:FF:000002">
    <property type="entry name" value="transcription factor Sox-2"/>
    <property type="match status" value="1"/>
</dbReference>
<evidence type="ECO:0000256" key="5">
    <source>
        <dbReference type="ARBA" id="ARBA00023242"/>
    </source>
</evidence>
<evidence type="ECO:0000256" key="1">
    <source>
        <dbReference type="ARBA" id="ARBA00004123"/>
    </source>
</evidence>
<dbReference type="GO" id="GO:0007420">
    <property type="term" value="P:brain development"/>
    <property type="evidence" value="ECO:0007669"/>
    <property type="project" value="TreeGrafter"/>
</dbReference>
<keyword evidence="2" id="KW-0805">Transcription regulation</keyword>
<dbReference type="GO" id="GO:0000122">
    <property type="term" value="P:negative regulation of transcription by RNA polymerase II"/>
    <property type="evidence" value="ECO:0007669"/>
    <property type="project" value="TreeGrafter"/>
</dbReference>
<dbReference type="InterPro" id="IPR050140">
    <property type="entry name" value="SRY-related_HMG-box_TF-like"/>
</dbReference>
<dbReference type="InterPro" id="IPR036910">
    <property type="entry name" value="HMG_box_dom_sf"/>
</dbReference>
<feature type="domain" description="HMG box" evidence="8">
    <location>
        <begin position="82"/>
        <end position="150"/>
    </location>
</feature>
<dbReference type="CDD" id="cd22028">
    <property type="entry name" value="HMG-box_SoxA_SoxB_SoxG"/>
    <property type="match status" value="1"/>
</dbReference>
<evidence type="ECO:0000313" key="9">
    <source>
        <dbReference type="EMBL" id="KAJ1198213.1"/>
    </source>
</evidence>
<dbReference type="InterPro" id="IPR009071">
    <property type="entry name" value="HMG_box_dom"/>
</dbReference>
<dbReference type="SMART" id="SM00398">
    <property type="entry name" value="HMG"/>
    <property type="match status" value="1"/>
</dbReference>
<dbReference type="GO" id="GO:0000978">
    <property type="term" value="F:RNA polymerase II cis-regulatory region sequence-specific DNA binding"/>
    <property type="evidence" value="ECO:0007669"/>
    <property type="project" value="TreeGrafter"/>
</dbReference>
<keyword evidence="5 6" id="KW-0539">Nucleus</keyword>
<dbReference type="Pfam" id="PF12336">
    <property type="entry name" value="SOXp"/>
    <property type="match status" value="1"/>
</dbReference>
<sequence length="407" mass="43929">MLSIIVPPEAPLNPAARAGVQQRLRASRPLHLLSFAPQSALTMYSMLETDIKSSLTQPSPGSGATGPNGKGGSGGNSDQDRVKRPMNAFMVWSRGQRRKMAQENPKMHNSEISKRLGADWKLLSDAEKRPFIDEAKRLRAVHMKDYPDYKYRPRRKTKTLLKKDKYSLPGGLLAAAAGGTSPGGGAQRLEAAYAHMNGWSNSAYSLMQEQLGYGQHPAMGGAQLQPLHHRYDMGGLQYSPMMSSAQSYMSAAASTYSMAPMYGQQGGATTAPGMSLGAIVKSEPSSPPPPGMTTHAQRACLGDLRDMISMYLPPGGDAAEQQSLQGGRLHSVHHQHYQSAGVNGTMNSDSRLTLLSFSDNNATYSFRRRSGATLRLKEQEPSAAQATGTTLIPATQRLSEFGEECLS</sequence>
<dbReference type="EMBL" id="JANPWB010000003">
    <property type="protein sequence ID" value="KAJ1198213.1"/>
    <property type="molecule type" value="Genomic_DNA"/>
</dbReference>
<dbReference type="Gene3D" id="1.10.30.10">
    <property type="entry name" value="High mobility group box domain"/>
    <property type="match status" value="1"/>
</dbReference>
<feature type="compositionally biased region" description="Gly residues" evidence="7">
    <location>
        <begin position="63"/>
        <end position="75"/>
    </location>
</feature>
<evidence type="ECO:0000256" key="6">
    <source>
        <dbReference type="PROSITE-ProRule" id="PRU00267"/>
    </source>
</evidence>
<dbReference type="GO" id="GO:0030182">
    <property type="term" value="P:neuron differentiation"/>
    <property type="evidence" value="ECO:0007669"/>
    <property type="project" value="TreeGrafter"/>
</dbReference>
<keyword evidence="3 6" id="KW-0238">DNA-binding</keyword>
<feature type="DNA-binding region" description="HMG box" evidence="6">
    <location>
        <begin position="82"/>
        <end position="150"/>
    </location>
</feature>
<comment type="caution">
    <text evidence="9">The sequence shown here is derived from an EMBL/GenBank/DDBJ whole genome shotgun (WGS) entry which is preliminary data.</text>
</comment>
<dbReference type="PANTHER" id="PTHR10270:SF111">
    <property type="entry name" value="TRANSCRIPTION FACTOR SOX-3"/>
    <property type="match status" value="1"/>
</dbReference>
<name>A0AAV7V9G7_PLEWA</name>
<dbReference type="AlphaFoldDB" id="A0AAV7V9G7"/>
<dbReference type="Proteomes" id="UP001066276">
    <property type="component" value="Chromosome 2_1"/>
</dbReference>
<evidence type="ECO:0000256" key="3">
    <source>
        <dbReference type="ARBA" id="ARBA00023125"/>
    </source>
</evidence>
<evidence type="ECO:0000259" key="8">
    <source>
        <dbReference type="PROSITE" id="PS50118"/>
    </source>
</evidence>
<dbReference type="Pfam" id="PF00505">
    <property type="entry name" value="HMG_box"/>
    <property type="match status" value="1"/>
</dbReference>